<dbReference type="EMBL" id="CP019602">
    <property type="protein sequence ID" value="ARU15280.1"/>
    <property type="molecule type" value="Genomic_DNA"/>
</dbReference>
<evidence type="ECO:0000313" key="3">
    <source>
        <dbReference type="EMBL" id="ARU15280.1"/>
    </source>
</evidence>
<keyword evidence="4" id="KW-1185">Reference proteome</keyword>
<dbReference type="PANTHER" id="PTHR13847">
    <property type="entry name" value="SARCOSINE DEHYDROGENASE-RELATED"/>
    <property type="match status" value="1"/>
</dbReference>
<evidence type="ECO:0000256" key="1">
    <source>
        <dbReference type="ARBA" id="ARBA00023002"/>
    </source>
</evidence>
<dbReference type="Pfam" id="PF01266">
    <property type="entry name" value="DAO"/>
    <property type="match status" value="1"/>
</dbReference>
<dbReference type="Proteomes" id="UP000195807">
    <property type="component" value="Chromosome"/>
</dbReference>
<organism evidence="3 4">
    <name type="scientific">Croceicoccus marinus</name>
    <dbReference type="NCBI Taxonomy" id="450378"/>
    <lineage>
        <taxon>Bacteria</taxon>
        <taxon>Pseudomonadati</taxon>
        <taxon>Pseudomonadota</taxon>
        <taxon>Alphaproteobacteria</taxon>
        <taxon>Sphingomonadales</taxon>
        <taxon>Erythrobacteraceae</taxon>
        <taxon>Croceicoccus</taxon>
    </lineage>
</organism>
<feature type="domain" description="FAD dependent oxidoreductase" evidence="2">
    <location>
        <begin position="6"/>
        <end position="353"/>
    </location>
</feature>
<dbReference type="InterPro" id="IPR006076">
    <property type="entry name" value="FAD-dep_OxRdtase"/>
</dbReference>
<dbReference type="AlphaFoldDB" id="A0A1Z1F911"/>
<dbReference type="OrthoDB" id="7421214at2"/>
<protein>
    <submittedName>
        <fullName evidence="3">FAD-dependent oxidoreductase</fullName>
    </submittedName>
</protein>
<dbReference type="RefSeq" id="WP_066842721.1">
    <property type="nucleotide sequence ID" value="NZ_CP019602.1"/>
</dbReference>
<dbReference type="GO" id="GO:0016491">
    <property type="term" value="F:oxidoreductase activity"/>
    <property type="evidence" value="ECO:0007669"/>
    <property type="project" value="UniProtKB-KW"/>
</dbReference>
<dbReference type="Gene3D" id="3.30.9.10">
    <property type="entry name" value="D-Amino Acid Oxidase, subunit A, domain 2"/>
    <property type="match status" value="1"/>
</dbReference>
<dbReference type="InterPro" id="IPR036188">
    <property type="entry name" value="FAD/NAD-bd_sf"/>
</dbReference>
<proteinExistence type="predicted"/>
<dbReference type="PANTHER" id="PTHR13847:SF287">
    <property type="entry name" value="FAD-DEPENDENT OXIDOREDUCTASE DOMAIN-CONTAINING PROTEIN 1"/>
    <property type="match status" value="1"/>
</dbReference>
<keyword evidence="1" id="KW-0560">Oxidoreductase</keyword>
<name>A0A1Z1F911_9SPHN</name>
<reference evidence="3 4" key="1">
    <citation type="submission" date="2017-01" db="EMBL/GenBank/DDBJ databases">
        <title>Complete genome sequence of esterase-producing bacterium Croceicoccus marinus E4A9.</title>
        <authorList>
            <person name="Wu Y.-H."/>
            <person name="Cheng H."/>
            <person name="Xu L."/>
            <person name="Huo Y.-Y."/>
            <person name="Wang C.-S."/>
            <person name="Xu X.-W."/>
        </authorList>
    </citation>
    <scope>NUCLEOTIDE SEQUENCE [LARGE SCALE GENOMIC DNA]</scope>
    <source>
        <strain evidence="3 4">E4A9</strain>
    </source>
</reference>
<evidence type="ECO:0000313" key="4">
    <source>
        <dbReference type="Proteomes" id="UP000195807"/>
    </source>
</evidence>
<gene>
    <name evidence="3" type="ORF">A9D14_02645</name>
</gene>
<dbReference type="KEGG" id="cman:A9D14_02645"/>
<evidence type="ECO:0000259" key="2">
    <source>
        <dbReference type="Pfam" id="PF01266"/>
    </source>
</evidence>
<dbReference type="Gene3D" id="3.50.50.60">
    <property type="entry name" value="FAD/NAD(P)-binding domain"/>
    <property type="match status" value="1"/>
</dbReference>
<dbReference type="STRING" id="450378.GCA_001661675_00527"/>
<dbReference type="GO" id="GO:0005737">
    <property type="term" value="C:cytoplasm"/>
    <property type="evidence" value="ECO:0007669"/>
    <property type="project" value="TreeGrafter"/>
</dbReference>
<accession>A0A1Z1F911</accession>
<dbReference type="SUPFAM" id="SSF51905">
    <property type="entry name" value="FAD/NAD(P)-binding domain"/>
    <property type="match status" value="1"/>
</dbReference>
<sequence>MGDSCDIAIIGAGMAGASLAASLAGSGVGRGVGQGAGETSVVLLEAEDAPGYHATGRSAAFWEETYGGPKIFPLTAASGPFLREGGFLTQRGVLHIGRQRDEGAIDAFIDQFRALGARIERLGRDAVARLVPGLRPEWVLGTWSEACADIDVAALHAHFLAEAKAGGARLRTRARLVAAQREAGEWRLALTDGETLRARVIVNAAGAWADEVARIAGAQPIGIAPLRRTVVQLRCQPPAPADLPLVLDIGGTFYFKPENGRLWLSPHDETPSPACDAAPDEIDVALAVERLEQAVDWNVEAVERKWAGLRSFAPDRAPVYGFDPRVPGFFWCAGQGGFGIQTSPAAADMAAAMLLGRDPVGPGRGVDPAPFSAARF</sequence>